<comment type="caution">
    <text evidence="2">The sequence shown here is derived from an EMBL/GenBank/DDBJ whole genome shotgun (WGS) entry which is preliminary data.</text>
</comment>
<dbReference type="EMBL" id="JAETXX010000005">
    <property type="protein sequence ID" value="MCF8715001.1"/>
    <property type="molecule type" value="Genomic_DNA"/>
</dbReference>
<dbReference type="Gene3D" id="3.40.50.10610">
    <property type="entry name" value="ABC-type transport auxiliary lipoprotein component"/>
    <property type="match status" value="1"/>
</dbReference>
<dbReference type="RefSeq" id="WP_236958967.1">
    <property type="nucleotide sequence ID" value="NZ_JAETXX010000005.1"/>
</dbReference>
<protein>
    <recommendedName>
        <fullName evidence="4">DUF4252 domain-containing protein</fullName>
    </recommendedName>
</protein>
<evidence type="ECO:0008006" key="4">
    <source>
        <dbReference type="Google" id="ProtNLM"/>
    </source>
</evidence>
<evidence type="ECO:0000313" key="3">
    <source>
        <dbReference type="Proteomes" id="UP000829517"/>
    </source>
</evidence>
<evidence type="ECO:0000313" key="2">
    <source>
        <dbReference type="EMBL" id="MCF8715001.1"/>
    </source>
</evidence>
<proteinExistence type="predicted"/>
<dbReference type="Proteomes" id="UP000829517">
    <property type="component" value="Unassembled WGS sequence"/>
</dbReference>
<feature type="chain" id="PRO_5045130056" description="DUF4252 domain-containing protein" evidence="1">
    <location>
        <begin position="20"/>
        <end position="210"/>
    </location>
</feature>
<accession>A0ABS9J3J5</accession>
<name>A0ABS9J3J5_9FLAO</name>
<keyword evidence="3" id="KW-1185">Reference proteome</keyword>
<reference evidence="2 3" key="1">
    <citation type="submission" date="2021-01" db="EMBL/GenBank/DDBJ databases">
        <title>Genome sequencing of Joostella atrarenae M1-2 (= KCTC 23194).</title>
        <authorList>
            <person name="Zakaria M.R."/>
            <person name="Lam M.Q."/>
            <person name="Chong C.S."/>
        </authorList>
    </citation>
    <scope>NUCLEOTIDE SEQUENCE [LARGE SCALE GENOMIC DNA]</scope>
    <source>
        <strain evidence="2 3">M1-2</strain>
    </source>
</reference>
<gene>
    <name evidence="2" type="ORF">JM658_09215</name>
</gene>
<sequence>MKKNILLLTLLLLSSITFAQKTIYQSDSFEELSKNHKTVAIVPFEARLELDNKQLTKEQLEKLQEKEGYEVQNALETYFLKMHKRKDYRIEFQDINNTNAILSKEGIDLMNLDIYTTQDLCKLLNVDAIISGDLTLNALISEGVSTDFDFVSFVSGTSDYGRIAIKLSDGATGKLLWKYEKVITRKSGKNTYDIIEAMMRKSTRKFPYDK</sequence>
<feature type="signal peptide" evidence="1">
    <location>
        <begin position="1"/>
        <end position="19"/>
    </location>
</feature>
<keyword evidence="1" id="KW-0732">Signal</keyword>
<organism evidence="2 3">
    <name type="scientific">Joostella atrarenae</name>
    <dbReference type="NCBI Taxonomy" id="679257"/>
    <lineage>
        <taxon>Bacteria</taxon>
        <taxon>Pseudomonadati</taxon>
        <taxon>Bacteroidota</taxon>
        <taxon>Flavobacteriia</taxon>
        <taxon>Flavobacteriales</taxon>
        <taxon>Flavobacteriaceae</taxon>
        <taxon>Joostella</taxon>
    </lineage>
</organism>
<evidence type="ECO:0000256" key="1">
    <source>
        <dbReference type="SAM" id="SignalP"/>
    </source>
</evidence>